<feature type="non-terminal residue" evidence="1">
    <location>
        <position position="1"/>
    </location>
</feature>
<accession>A0A371I1F0</accession>
<evidence type="ECO:0008006" key="3">
    <source>
        <dbReference type="Google" id="ProtNLM"/>
    </source>
</evidence>
<dbReference type="Gene3D" id="3.30.420.10">
    <property type="entry name" value="Ribonuclease H-like superfamily/Ribonuclease H"/>
    <property type="match status" value="1"/>
</dbReference>
<dbReference type="InterPro" id="IPR012337">
    <property type="entry name" value="RNaseH-like_sf"/>
</dbReference>
<keyword evidence="2" id="KW-1185">Reference proteome</keyword>
<dbReference type="InterPro" id="IPR036397">
    <property type="entry name" value="RNaseH_sf"/>
</dbReference>
<gene>
    <name evidence="1" type="ORF">CR513_06870</name>
</gene>
<dbReference type="PANTHER" id="PTHR48475:SF2">
    <property type="entry name" value="RIBONUCLEASE H"/>
    <property type="match status" value="1"/>
</dbReference>
<dbReference type="Proteomes" id="UP000257109">
    <property type="component" value="Unassembled WGS sequence"/>
</dbReference>
<organism evidence="1 2">
    <name type="scientific">Mucuna pruriens</name>
    <name type="common">Velvet bean</name>
    <name type="synonym">Dolichos pruriens</name>
    <dbReference type="NCBI Taxonomy" id="157652"/>
    <lineage>
        <taxon>Eukaryota</taxon>
        <taxon>Viridiplantae</taxon>
        <taxon>Streptophyta</taxon>
        <taxon>Embryophyta</taxon>
        <taxon>Tracheophyta</taxon>
        <taxon>Spermatophyta</taxon>
        <taxon>Magnoliopsida</taxon>
        <taxon>eudicotyledons</taxon>
        <taxon>Gunneridae</taxon>
        <taxon>Pentapetalae</taxon>
        <taxon>rosids</taxon>
        <taxon>fabids</taxon>
        <taxon>Fabales</taxon>
        <taxon>Fabaceae</taxon>
        <taxon>Papilionoideae</taxon>
        <taxon>50 kb inversion clade</taxon>
        <taxon>NPAAA clade</taxon>
        <taxon>indigoferoid/millettioid clade</taxon>
        <taxon>Phaseoleae</taxon>
        <taxon>Mucuna</taxon>
    </lineage>
</organism>
<dbReference type="AlphaFoldDB" id="A0A371I1F0"/>
<sequence>IWGRRVSQQERGKKKTLETDTQYQIIEKLVLALVTSAKRLRPYFHSHTMVLRKLELRGRMIRWIAYLSHFSLKFKLRGEIKSQALSNFIIEMWTLYVDGLSNSKGGGADIILEGLREVEYGALLEGLSLALELVAKHIRGTYQIKDNLLLKYSHKVVNMLQEFEKYEVKHIPGEDNSRVDGLSKLATIKATSQHRSIFHKTMKSPSIEEVKVANEEVVDRE</sequence>
<evidence type="ECO:0000313" key="1">
    <source>
        <dbReference type="EMBL" id="RDY08851.1"/>
    </source>
</evidence>
<comment type="caution">
    <text evidence="1">The sequence shown here is derived from an EMBL/GenBank/DDBJ whole genome shotgun (WGS) entry which is preliminary data.</text>
</comment>
<dbReference type="EMBL" id="QJKJ01001194">
    <property type="protein sequence ID" value="RDY08851.1"/>
    <property type="molecule type" value="Genomic_DNA"/>
</dbReference>
<dbReference type="GO" id="GO:0003676">
    <property type="term" value="F:nucleic acid binding"/>
    <property type="evidence" value="ECO:0007669"/>
    <property type="project" value="InterPro"/>
</dbReference>
<dbReference type="SUPFAM" id="SSF53098">
    <property type="entry name" value="Ribonuclease H-like"/>
    <property type="match status" value="1"/>
</dbReference>
<name>A0A371I1F0_MUCPR</name>
<dbReference type="PANTHER" id="PTHR48475">
    <property type="entry name" value="RIBONUCLEASE H"/>
    <property type="match status" value="1"/>
</dbReference>
<feature type="non-terminal residue" evidence="1">
    <location>
        <position position="221"/>
    </location>
</feature>
<reference evidence="1" key="1">
    <citation type="submission" date="2018-05" db="EMBL/GenBank/DDBJ databases">
        <title>Draft genome of Mucuna pruriens seed.</title>
        <authorList>
            <person name="Nnadi N.E."/>
            <person name="Vos R."/>
            <person name="Hasami M.H."/>
            <person name="Devisetty U.K."/>
            <person name="Aguiy J.C."/>
        </authorList>
    </citation>
    <scope>NUCLEOTIDE SEQUENCE [LARGE SCALE GENOMIC DNA]</scope>
    <source>
        <strain evidence="1">JCA_2017</strain>
    </source>
</reference>
<proteinExistence type="predicted"/>
<dbReference type="OrthoDB" id="1933881at2759"/>
<evidence type="ECO:0000313" key="2">
    <source>
        <dbReference type="Proteomes" id="UP000257109"/>
    </source>
</evidence>
<protein>
    <recommendedName>
        <fullName evidence="3">RNase H type-1 domain-containing protein</fullName>
    </recommendedName>
</protein>